<sequence length="301" mass="34835">MSLNSYFPDEVMLEILSKLPVKSIVRCMCLSKSQHSHIKTSTFFSTHLNQTISSTKHSLFLLKFFTDPKEYFSLHFDDKELNKYMHLDYPLDGNRYFDLINSCNGLICFADCFYLHSKTFILWNPSIRKTLRLPVLNVTFETHGRLGSYHPYCIHTTGQKYNIIEKCKEAFVNGVVHFIACEEVEHGESEEMYVLSFGFSNEVFCKFMLPEGFGEEILSVLVFKESTIAIFCLESYSSFECSLWAMKKYGETESWTKLFTKQVEVIPRALGFRRSGELLLDFYRGEIVSYDSLCGKLSITG</sequence>
<accession>A0ACB7H2D8</accession>
<keyword evidence="2" id="KW-1185">Reference proteome</keyword>
<evidence type="ECO:0000313" key="2">
    <source>
        <dbReference type="Proteomes" id="UP000091857"/>
    </source>
</evidence>
<dbReference type="EMBL" id="CM004396">
    <property type="protein sequence ID" value="KAG8646190.1"/>
    <property type="molecule type" value="Genomic_DNA"/>
</dbReference>
<dbReference type="Proteomes" id="UP000091857">
    <property type="component" value="Chromosome 10"/>
</dbReference>
<name>A0ACB7H2D8_MANES</name>
<protein>
    <submittedName>
        <fullName evidence="1">Uncharacterized protein</fullName>
    </submittedName>
</protein>
<proteinExistence type="predicted"/>
<organism evidence="1 2">
    <name type="scientific">Manihot esculenta</name>
    <name type="common">Cassava</name>
    <name type="synonym">Jatropha manihot</name>
    <dbReference type="NCBI Taxonomy" id="3983"/>
    <lineage>
        <taxon>Eukaryota</taxon>
        <taxon>Viridiplantae</taxon>
        <taxon>Streptophyta</taxon>
        <taxon>Embryophyta</taxon>
        <taxon>Tracheophyta</taxon>
        <taxon>Spermatophyta</taxon>
        <taxon>Magnoliopsida</taxon>
        <taxon>eudicotyledons</taxon>
        <taxon>Gunneridae</taxon>
        <taxon>Pentapetalae</taxon>
        <taxon>rosids</taxon>
        <taxon>fabids</taxon>
        <taxon>Malpighiales</taxon>
        <taxon>Euphorbiaceae</taxon>
        <taxon>Crotonoideae</taxon>
        <taxon>Manihoteae</taxon>
        <taxon>Manihot</taxon>
    </lineage>
</organism>
<comment type="caution">
    <text evidence="1">The sequence shown here is derived from an EMBL/GenBank/DDBJ whole genome shotgun (WGS) entry which is preliminary data.</text>
</comment>
<evidence type="ECO:0000313" key="1">
    <source>
        <dbReference type="EMBL" id="KAG8646190.1"/>
    </source>
</evidence>
<reference evidence="2" key="1">
    <citation type="journal article" date="2016" name="Nat. Biotechnol.">
        <title>Sequencing wild and cultivated cassava and related species reveals extensive interspecific hybridization and genetic diversity.</title>
        <authorList>
            <person name="Bredeson J.V."/>
            <person name="Lyons J.B."/>
            <person name="Prochnik S.E."/>
            <person name="Wu G.A."/>
            <person name="Ha C.M."/>
            <person name="Edsinger-Gonzales E."/>
            <person name="Grimwood J."/>
            <person name="Schmutz J."/>
            <person name="Rabbi I.Y."/>
            <person name="Egesi C."/>
            <person name="Nauluvula P."/>
            <person name="Lebot V."/>
            <person name="Ndunguru J."/>
            <person name="Mkamilo G."/>
            <person name="Bart R.S."/>
            <person name="Setter T.L."/>
            <person name="Gleadow R.M."/>
            <person name="Kulakow P."/>
            <person name="Ferguson M.E."/>
            <person name="Rounsley S."/>
            <person name="Rokhsar D.S."/>
        </authorList>
    </citation>
    <scope>NUCLEOTIDE SEQUENCE [LARGE SCALE GENOMIC DNA]</scope>
    <source>
        <strain evidence="2">cv. AM560-2</strain>
    </source>
</reference>
<gene>
    <name evidence="1" type="ORF">MANES_10G133203v8</name>
</gene>